<feature type="non-terminal residue" evidence="2">
    <location>
        <position position="1"/>
    </location>
</feature>
<proteinExistence type="predicted"/>
<feature type="region of interest" description="Disordered" evidence="1">
    <location>
        <begin position="48"/>
        <end position="70"/>
    </location>
</feature>
<feature type="compositionally biased region" description="Basic and acidic residues" evidence="1">
    <location>
        <begin position="52"/>
        <end position="70"/>
    </location>
</feature>
<name>A0A699KZH8_TANCI</name>
<dbReference type="EMBL" id="BKCJ010570411">
    <property type="protein sequence ID" value="GFB18466.1"/>
    <property type="molecule type" value="Genomic_DNA"/>
</dbReference>
<dbReference type="AlphaFoldDB" id="A0A699KZH8"/>
<protein>
    <submittedName>
        <fullName evidence="2">Uncharacterized protein</fullName>
    </submittedName>
</protein>
<accession>A0A699KZH8</accession>
<sequence>TTTTIFDDEEMTLADTLIKLKDDKAKGVAFKDSENTDRPARSILTFKPLPPIDHKEKGKGVLEEPESTKKMTKSDFYAAQIARDEEIARQLEVKLQANVERERQTEEQASMNYIAKDMNKKTKEESSDKGMDTIKKRKAGSRMKMMSKRQKTDVDFEEKEKLKTFLKIDPDEEGIIDYEVMGKRFTIINWDSKFYHYDRHGVEGIYYRIFKSNGSSRWIKTFSKMVTRFNRLDLVELYNLVMQRFETTTSEGVDLILWGDLRTMFEANAKDELWQNQEERSLKKRRYPLTTRTLERMLSLRLITEFASDAAYDLLRFIQKQIDGSGGNDKGEKDL</sequence>
<evidence type="ECO:0000313" key="2">
    <source>
        <dbReference type="EMBL" id="GFB18466.1"/>
    </source>
</evidence>
<reference evidence="2" key="1">
    <citation type="journal article" date="2019" name="Sci. Rep.">
        <title>Draft genome of Tanacetum cinerariifolium, the natural source of mosquito coil.</title>
        <authorList>
            <person name="Yamashiro T."/>
            <person name="Shiraishi A."/>
            <person name="Satake H."/>
            <person name="Nakayama K."/>
        </authorList>
    </citation>
    <scope>NUCLEOTIDE SEQUENCE</scope>
</reference>
<comment type="caution">
    <text evidence="2">The sequence shown here is derived from an EMBL/GenBank/DDBJ whole genome shotgun (WGS) entry which is preliminary data.</text>
</comment>
<organism evidence="2">
    <name type="scientific">Tanacetum cinerariifolium</name>
    <name type="common">Dalmatian daisy</name>
    <name type="synonym">Chrysanthemum cinerariifolium</name>
    <dbReference type="NCBI Taxonomy" id="118510"/>
    <lineage>
        <taxon>Eukaryota</taxon>
        <taxon>Viridiplantae</taxon>
        <taxon>Streptophyta</taxon>
        <taxon>Embryophyta</taxon>
        <taxon>Tracheophyta</taxon>
        <taxon>Spermatophyta</taxon>
        <taxon>Magnoliopsida</taxon>
        <taxon>eudicotyledons</taxon>
        <taxon>Gunneridae</taxon>
        <taxon>Pentapetalae</taxon>
        <taxon>asterids</taxon>
        <taxon>campanulids</taxon>
        <taxon>Asterales</taxon>
        <taxon>Asteraceae</taxon>
        <taxon>Asteroideae</taxon>
        <taxon>Anthemideae</taxon>
        <taxon>Anthemidinae</taxon>
        <taxon>Tanacetum</taxon>
    </lineage>
</organism>
<gene>
    <name evidence="2" type="ORF">Tci_690437</name>
</gene>
<evidence type="ECO:0000256" key="1">
    <source>
        <dbReference type="SAM" id="MobiDB-lite"/>
    </source>
</evidence>